<evidence type="ECO:0000313" key="4">
    <source>
        <dbReference type="Proteomes" id="UP000326354"/>
    </source>
</evidence>
<dbReference type="Gene3D" id="3.40.1350.10">
    <property type="match status" value="1"/>
</dbReference>
<evidence type="ECO:0000259" key="1">
    <source>
        <dbReference type="Pfam" id="PF06250"/>
    </source>
</evidence>
<dbReference type="InterPro" id="IPR053148">
    <property type="entry name" value="PD-DEXK-like_domain"/>
</dbReference>
<reference evidence="3 4" key="1">
    <citation type="submission" date="2019-08" db="EMBL/GenBank/DDBJ databases">
        <title>Complete genome sequence of Candidatus Uab amorphum.</title>
        <authorList>
            <person name="Shiratori T."/>
            <person name="Suzuki S."/>
            <person name="Kakizawa Y."/>
            <person name="Ishida K."/>
        </authorList>
    </citation>
    <scope>NUCLEOTIDE SEQUENCE [LARGE SCALE GENOMIC DNA]</scope>
    <source>
        <strain evidence="3 4">SRT547</strain>
    </source>
</reference>
<evidence type="ECO:0000313" key="3">
    <source>
        <dbReference type="EMBL" id="BBM87909.1"/>
    </source>
</evidence>
<keyword evidence="4" id="KW-1185">Reference proteome</keyword>
<proteinExistence type="predicted"/>
<dbReference type="PANTHER" id="PTHR30547">
    <property type="entry name" value="UNCHARACTERIZED PROTEIN YHCG-RELATED"/>
    <property type="match status" value="1"/>
</dbReference>
<accession>A0A5S9F7N2</accession>
<dbReference type="InterPro" id="IPR009362">
    <property type="entry name" value="YhcG_C"/>
</dbReference>
<gene>
    <name evidence="3" type="ORF">UABAM_06324</name>
</gene>
<dbReference type="Pfam" id="PF17761">
    <property type="entry name" value="DUF1016_N"/>
    <property type="match status" value="1"/>
</dbReference>
<feature type="domain" description="YhcG N-terminal" evidence="2">
    <location>
        <begin position="44"/>
        <end position="96"/>
    </location>
</feature>
<dbReference type="KEGG" id="uam:UABAM_06324"/>
<dbReference type="InterPro" id="IPR011856">
    <property type="entry name" value="tRNA_endonuc-like_dom_sf"/>
</dbReference>
<dbReference type="InterPro" id="IPR041527">
    <property type="entry name" value="YhcG_N"/>
</dbReference>
<name>A0A5S9F7N2_UABAM</name>
<protein>
    <recommendedName>
        <fullName evidence="5">DUF1016 family protein</fullName>
    </recommendedName>
</protein>
<organism evidence="3 4">
    <name type="scientific">Uabimicrobium amorphum</name>
    <dbReference type="NCBI Taxonomy" id="2596890"/>
    <lineage>
        <taxon>Bacteria</taxon>
        <taxon>Pseudomonadati</taxon>
        <taxon>Planctomycetota</taxon>
        <taxon>Candidatus Uabimicrobiia</taxon>
        <taxon>Candidatus Uabimicrobiales</taxon>
        <taxon>Candidatus Uabimicrobiaceae</taxon>
        <taxon>Candidatus Uabimicrobium</taxon>
    </lineage>
</organism>
<dbReference type="AlphaFoldDB" id="A0A5S9F7N2"/>
<dbReference type="EMBL" id="AP019860">
    <property type="protein sequence ID" value="BBM87909.1"/>
    <property type="molecule type" value="Genomic_DNA"/>
</dbReference>
<evidence type="ECO:0000259" key="2">
    <source>
        <dbReference type="Pfam" id="PF17761"/>
    </source>
</evidence>
<dbReference type="Proteomes" id="UP000326354">
    <property type="component" value="Chromosome"/>
</dbReference>
<sequence length="390" mass="46137">MVYLPISQTLFAKLADKNILDLNVTKNKGLQNGLVRDLNDVDYLRLLFSSLSWSHFIELIRIKDELQRSFYEIECVKNNWSVRELIRQKNSMLFERLGLSKDKAKVIKMSQKGAEITSPEDLIKSPYIFEFLGIKEQAAYSESDLESALISHLQEFLFEMGKGFCFIARQYRISFNNDHYYVDLLLYNRIIKSLVLIDLKIRDFKPEDAGQMNFYLNYCKEHEMLQGENEPIAIILCAGKDDVMVEYAFGSFENKIYTAEYRLVLPSPEELKREMTNYKDHLLHSFQQDRHRSHDMEEVEASIDLYQNILVHFKGITKKRCAKLLDYFRQHNEIRMPEYLEMNQISERTGHRDFEKFQRKGVVKFVGAKKNGHYELTEHYYEVFSKLKGK</sequence>
<dbReference type="PANTHER" id="PTHR30547:SF5">
    <property type="entry name" value="NUCLEASE YHCG-RELATED"/>
    <property type="match status" value="1"/>
</dbReference>
<evidence type="ECO:0008006" key="5">
    <source>
        <dbReference type="Google" id="ProtNLM"/>
    </source>
</evidence>
<dbReference type="GO" id="GO:0003676">
    <property type="term" value="F:nucleic acid binding"/>
    <property type="evidence" value="ECO:0007669"/>
    <property type="project" value="InterPro"/>
</dbReference>
<feature type="domain" description="YhcG PDDEXK nuclease" evidence="1">
    <location>
        <begin position="121"/>
        <end position="275"/>
    </location>
</feature>
<dbReference type="Pfam" id="PF06250">
    <property type="entry name" value="YhcG_C"/>
    <property type="match status" value="1"/>
</dbReference>